<proteinExistence type="predicted"/>
<dbReference type="Proteomes" id="UP000502409">
    <property type="component" value="Genome"/>
</dbReference>
<dbReference type="GeneID" id="65125758"/>
<keyword evidence="2" id="KW-1185">Reference proteome</keyword>
<evidence type="ECO:0000313" key="2">
    <source>
        <dbReference type="Proteomes" id="UP000502409"/>
    </source>
</evidence>
<protein>
    <submittedName>
        <fullName evidence="1">Uncharacterized protein</fullName>
    </submittedName>
</protein>
<dbReference type="EMBL" id="MT310865">
    <property type="protein sequence ID" value="QJD50964.1"/>
    <property type="molecule type" value="Genomic_DNA"/>
</dbReference>
<dbReference type="KEGG" id="vg:65125758"/>
<gene>
    <name evidence="1" type="primary">256</name>
    <name evidence="1" type="ORF">SEA_BMOC_256</name>
</gene>
<reference evidence="1 2" key="1">
    <citation type="submission" date="2020-04" db="EMBL/GenBank/DDBJ databases">
        <authorList>
            <person name="Angtuaco S.E."/>
            <person name="Chung R.C."/>
            <person name="Hung A.H."/>
            <person name="Eghdamian A."/>
            <person name="Zhu L."/>
            <person name="Shaffer C.D."/>
            <person name="Weston-Hafer K.A."/>
            <person name="Garlena R.A."/>
            <person name="Russell D.A."/>
            <person name="Pope W.H."/>
            <person name="Jacobs-Sera D."/>
            <person name="Hatfull G.F."/>
        </authorList>
    </citation>
    <scope>NUCLEOTIDE SEQUENCE [LARGE SCALE GENOMIC DNA]</scope>
</reference>
<sequence>MQVLLKMNPGLEMWFGEVVWTDEYWDDDEDWPEDGCLGVGYAYSPFSFLHSLIWFHDFLVMEFLVRFLVGRADCQRSENAR</sequence>
<evidence type="ECO:0000313" key="1">
    <source>
        <dbReference type="EMBL" id="QJD50964.1"/>
    </source>
</evidence>
<dbReference type="RefSeq" id="YP_010107615.1">
    <property type="nucleotide sequence ID" value="NC_055842.1"/>
</dbReference>
<name>A0A6M3TAT9_9CAUD</name>
<organism evidence="1 2">
    <name type="scientific">Streptomyces phage Bmoc</name>
    <dbReference type="NCBI Taxonomy" id="2725629"/>
    <lineage>
        <taxon>Viruses</taxon>
        <taxon>Duplodnaviria</taxon>
        <taxon>Heunggongvirae</taxon>
        <taxon>Uroviricota</taxon>
        <taxon>Caudoviricetes</taxon>
        <taxon>Stanwilliamsviridae</taxon>
        <taxon>Boydwoodruffvirinae</taxon>
        <taxon>Samistivirus</taxon>
        <taxon>Samistivirus bmoc</taxon>
    </lineage>
</organism>
<accession>A0A6M3TAT9</accession>